<sequence length="145" mass="15942">MVSSTTINIIHVSGRSLVSINCTQFLLKLTVTNYSTWKAQVSPLLKGHSLMGYILGTVQIPPASKLSLYSSSVSDVDLVVQVLEGVGLEFCDTVISFDELQDKLLAHKLYLKQIDPSYEVASITANHVRKSNYSKSSSKQNSYGR</sequence>
<gene>
    <name evidence="1" type="ORF">MANES_01G066175v8</name>
</gene>
<dbReference type="EMBL" id="CM004387">
    <property type="protein sequence ID" value="KAG8662124.1"/>
    <property type="molecule type" value="Genomic_DNA"/>
</dbReference>
<proteinExistence type="predicted"/>
<accession>A0ACB7ID47</accession>
<reference evidence="2" key="1">
    <citation type="journal article" date="2016" name="Nat. Biotechnol.">
        <title>Sequencing wild and cultivated cassava and related species reveals extensive interspecific hybridization and genetic diversity.</title>
        <authorList>
            <person name="Bredeson J.V."/>
            <person name="Lyons J.B."/>
            <person name="Prochnik S.E."/>
            <person name="Wu G.A."/>
            <person name="Ha C.M."/>
            <person name="Edsinger-Gonzales E."/>
            <person name="Grimwood J."/>
            <person name="Schmutz J."/>
            <person name="Rabbi I.Y."/>
            <person name="Egesi C."/>
            <person name="Nauluvula P."/>
            <person name="Lebot V."/>
            <person name="Ndunguru J."/>
            <person name="Mkamilo G."/>
            <person name="Bart R.S."/>
            <person name="Setter T.L."/>
            <person name="Gleadow R.M."/>
            <person name="Kulakow P."/>
            <person name="Ferguson M.E."/>
            <person name="Rounsley S."/>
            <person name="Rokhsar D.S."/>
        </authorList>
    </citation>
    <scope>NUCLEOTIDE SEQUENCE [LARGE SCALE GENOMIC DNA]</scope>
    <source>
        <strain evidence="2">cv. AM560-2</strain>
    </source>
</reference>
<organism evidence="1 2">
    <name type="scientific">Manihot esculenta</name>
    <name type="common">Cassava</name>
    <name type="synonym">Jatropha manihot</name>
    <dbReference type="NCBI Taxonomy" id="3983"/>
    <lineage>
        <taxon>Eukaryota</taxon>
        <taxon>Viridiplantae</taxon>
        <taxon>Streptophyta</taxon>
        <taxon>Embryophyta</taxon>
        <taxon>Tracheophyta</taxon>
        <taxon>Spermatophyta</taxon>
        <taxon>Magnoliopsida</taxon>
        <taxon>eudicotyledons</taxon>
        <taxon>Gunneridae</taxon>
        <taxon>Pentapetalae</taxon>
        <taxon>rosids</taxon>
        <taxon>fabids</taxon>
        <taxon>Malpighiales</taxon>
        <taxon>Euphorbiaceae</taxon>
        <taxon>Crotonoideae</taxon>
        <taxon>Manihoteae</taxon>
        <taxon>Manihot</taxon>
    </lineage>
</organism>
<dbReference type="Proteomes" id="UP000091857">
    <property type="component" value="Chromosome 1"/>
</dbReference>
<protein>
    <submittedName>
        <fullName evidence="1">Uncharacterized protein</fullName>
    </submittedName>
</protein>
<evidence type="ECO:0000313" key="1">
    <source>
        <dbReference type="EMBL" id="KAG8662124.1"/>
    </source>
</evidence>
<name>A0ACB7ID47_MANES</name>
<comment type="caution">
    <text evidence="1">The sequence shown here is derived from an EMBL/GenBank/DDBJ whole genome shotgun (WGS) entry which is preliminary data.</text>
</comment>
<keyword evidence="2" id="KW-1185">Reference proteome</keyword>
<evidence type="ECO:0000313" key="2">
    <source>
        <dbReference type="Proteomes" id="UP000091857"/>
    </source>
</evidence>